<evidence type="ECO:0000313" key="1">
    <source>
        <dbReference type="EMBL" id="QJA75770.1"/>
    </source>
</evidence>
<dbReference type="EMBL" id="MT142184">
    <property type="protein sequence ID" value="QJA75770.1"/>
    <property type="molecule type" value="Genomic_DNA"/>
</dbReference>
<gene>
    <name evidence="1" type="ORF">MM415A01711_0012</name>
</gene>
<proteinExistence type="predicted"/>
<sequence length="70" mass="8146">MLKRHKALEKIFEREMAGTLPFQSRAKIYTELEADGIVEKYTRLFGGQFPITVTGWALTQKGRFIYCQEC</sequence>
<name>A0A6M3K0E9_9ZZZZ</name>
<dbReference type="AlphaFoldDB" id="A0A6M3K0E9"/>
<reference evidence="1" key="1">
    <citation type="submission" date="2020-03" db="EMBL/GenBank/DDBJ databases">
        <title>The deep terrestrial virosphere.</title>
        <authorList>
            <person name="Holmfeldt K."/>
            <person name="Nilsson E."/>
            <person name="Simone D."/>
            <person name="Lopez-Fernandez M."/>
            <person name="Wu X."/>
            <person name="de Brujin I."/>
            <person name="Lundin D."/>
            <person name="Andersson A."/>
            <person name="Bertilsson S."/>
            <person name="Dopson M."/>
        </authorList>
    </citation>
    <scope>NUCLEOTIDE SEQUENCE</scope>
    <source>
        <strain evidence="1">MM415A01711</strain>
    </source>
</reference>
<organism evidence="1">
    <name type="scientific">viral metagenome</name>
    <dbReference type="NCBI Taxonomy" id="1070528"/>
    <lineage>
        <taxon>unclassified sequences</taxon>
        <taxon>metagenomes</taxon>
        <taxon>organismal metagenomes</taxon>
    </lineage>
</organism>
<accession>A0A6M3K0E9</accession>
<protein>
    <submittedName>
        <fullName evidence="1">Uncharacterized protein</fullName>
    </submittedName>
</protein>